<gene>
    <name evidence="3" type="ORF">IFM89_010026</name>
</gene>
<evidence type="ECO:0000256" key="1">
    <source>
        <dbReference type="SAM" id="MobiDB-lite"/>
    </source>
</evidence>
<protein>
    <recommendedName>
        <fullName evidence="2">25S rRNA (uridine-N(3))-methyltransferase BMT5-like domain-containing protein</fullName>
    </recommendedName>
</protein>
<dbReference type="GO" id="GO:0070475">
    <property type="term" value="P:rRNA base methylation"/>
    <property type="evidence" value="ECO:0007669"/>
    <property type="project" value="InterPro"/>
</dbReference>
<dbReference type="AlphaFoldDB" id="A0A835HJP4"/>
<organism evidence="3 4">
    <name type="scientific">Coptis chinensis</name>
    <dbReference type="NCBI Taxonomy" id="261450"/>
    <lineage>
        <taxon>Eukaryota</taxon>
        <taxon>Viridiplantae</taxon>
        <taxon>Streptophyta</taxon>
        <taxon>Embryophyta</taxon>
        <taxon>Tracheophyta</taxon>
        <taxon>Spermatophyta</taxon>
        <taxon>Magnoliopsida</taxon>
        <taxon>Ranunculales</taxon>
        <taxon>Ranunculaceae</taxon>
        <taxon>Coptidoideae</taxon>
        <taxon>Coptis</taxon>
    </lineage>
</organism>
<keyword evidence="4" id="KW-1185">Reference proteome</keyword>
<dbReference type="GO" id="GO:0005737">
    <property type="term" value="C:cytoplasm"/>
    <property type="evidence" value="ECO:0007669"/>
    <property type="project" value="TreeGrafter"/>
</dbReference>
<dbReference type="PANTHER" id="PTHR11538:SF26">
    <property type="entry name" value="FERREDOXIN-FOLD ANTICODON-BINDING DOMAIN-CONTAINING PROTEIN 1"/>
    <property type="match status" value="1"/>
</dbReference>
<feature type="domain" description="25S rRNA (uridine-N(3))-methyltransferase BMT5-like" evidence="2">
    <location>
        <begin position="35"/>
        <end position="174"/>
    </location>
</feature>
<reference evidence="3 4" key="1">
    <citation type="submission" date="2020-10" db="EMBL/GenBank/DDBJ databases">
        <title>The Coptis chinensis genome and diversification of protoberbering-type alkaloids.</title>
        <authorList>
            <person name="Wang B."/>
            <person name="Shu S."/>
            <person name="Song C."/>
            <person name="Liu Y."/>
        </authorList>
    </citation>
    <scope>NUCLEOTIDE SEQUENCE [LARGE SCALE GENOMIC DNA]</scope>
    <source>
        <strain evidence="3">HL-2020</strain>
        <tissue evidence="3">Leaf</tissue>
    </source>
</reference>
<evidence type="ECO:0000313" key="3">
    <source>
        <dbReference type="EMBL" id="KAF9600540.1"/>
    </source>
</evidence>
<dbReference type="PANTHER" id="PTHR11538">
    <property type="entry name" value="PHENYLALANYL-TRNA SYNTHETASE"/>
    <property type="match status" value="1"/>
</dbReference>
<feature type="region of interest" description="Disordered" evidence="1">
    <location>
        <begin position="1"/>
        <end position="20"/>
    </location>
</feature>
<evidence type="ECO:0000259" key="2">
    <source>
        <dbReference type="Pfam" id="PF10354"/>
    </source>
</evidence>
<accession>A0A835HJP4</accession>
<dbReference type="Proteomes" id="UP000631114">
    <property type="component" value="Unassembled WGS sequence"/>
</dbReference>
<dbReference type="GO" id="GO:0070042">
    <property type="term" value="F:rRNA (uridine-N3-)-methyltransferase activity"/>
    <property type="evidence" value="ECO:0007669"/>
    <property type="project" value="InterPro"/>
</dbReference>
<dbReference type="Pfam" id="PF10354">
    <property type="entry name" value="BMT5-like"/>
    <property type="match status" value="1"/>
</dbReference>
<dbReference type="InterPro" id="IPR019446">
    <property type="entry name" value="BMT5-like"/>
</dbReference>
<name>A0A835HJP4_9MAGN</name>
<dbReference type="OrthoDB" id="273345at2759"/>
<evidence type="ECO:0000313" key="4">
    <source>
        <dbReference type="Proteomes" id="UP000631114"/>
    </source>
</evidence>
<sequence length="349" mass="40452">MADEKEQDVIVIEDDDDDDDDEEKWLKFRCILLQYSTSQPDTVVKKYSNGKSNLESLKSLGATIIHGVDATKMKRHTDLGMRQFDRIIFNFPHAGFHGKEDHVPMILKHRNLVRGFFKNASGMLRSNGEVHVNHKTTAPFNQWNLEELASIHKLRLIEHVEFKKDDYPGYNNKRGDSARCDEPFPLGECETFKFQFVHNLKKKMTQALRGIGSTEQTQKVPEIQIHNQYHGLSNTGSSQPVSLPSMHNPRTLSTPPINPATNDSLWIFHEYFRNTELMYGRTGYDVRQVTQETLRAGFDRYMTGALRRDVNGFIMLLRDLHRLSTSRLEWLQRSLIREETKGLQPFFRG</sequence>
<dbReference type="EMBL" id="JADFTS010000006">
    <property type="protein sequence ID" value="KAF9600540.1"/>
    <property type="molecule type" value="Genomic_DNA"/>
</dbReference>
<comment type="caution">
    <text evidence="3">The sequence shown here is derived from an EMBL/GenBank/DDBJ whole genome shotgun (WGS) entry which is preliminary data.</text>
</comment>
<proteinExistence type="predicted"/>